<protein>
    <recommendedName>
        <fullName evidence="6 7">Long-chain-fatty-acid--CoA ligase</fullName>
        <ecNumber evidence="6 7">6.2.1.3</ecNumber>
    </recommendedName>
</protein>
<dbReference type="Gene3D" id="3.40.50.12780">
    <property type="entry name" value="N-terminal domain of ligase-like"/>
    <property type="match status" value="1"/>
</dbReference>
<keyword evidence="2 7" id="KW-0436">Ligase</keyword>
<keyword evidence="5 7" id="KW-0067">ATP-binding</keyword>
<evidence type="ECO:0000256" key="2">
    <source>
        <dbReference type="ARBA" id="ARBA00022598"/>
    </source>
</evidence>
<evidence type="ECO:0000256" key="7">
    <source>
        <dbReference type="RuleBase" id="RU369030"/>
    </source>
</evidence>
<name>A0ABR2YGN7_9CHLO</name>
<dbReference type="InterPro" id="IPR045311">
    <property type="entry name" value="LC-FACS_euk"/>
</dbReference>
<dbReference type="PROSITE" id="PS00455">
    <property type="entry name" value="AMP_BINDING"/>
    <property type="match status" value="1"/>
</dbReference>
<dbReference type="SUPFAM" id="SSF56801">
    <property type="entry name" value="Acetyl-CoA synthetase-like"/>
    <property type="match status" value="1"/>
</dbReference>
<evidence type="ECO:0000259" key="8">
    <source>
        <dbReference type="Pfam" id="PF00501"/>
    </source>
</evidence>
<dbReference type="PANTHER" id="PTHR43272">
    <property type="entry name" value="LONG-CHAIN-FATTY-ACID--COA LIGASE"/>
    <property type="match status" value="1"/>
</dbReference>
<dbReference type="InterPro" id="IPR000873">
    <property type="entry name" value="AMP-dep_synth/lig_dom"/>
</dbReference>
<dbReference type="InterPro" id="IPR020845">
    <property type="entry name" value="AMP-binding_CS"/>
</dbReference>
<gene>
    <name evidence="9" type="ORF">WJX75_006783</name>
</gene>
<keyword evidence="3 7" id="KW-0547">Nucleotide-binding</keyword>
<accession>A0ABR2YGN7</accession>
<evidence type="ECO:0000256" key="5">
    <source>
        <dbReference type="ARBA" id="ARBA00022840"/>
    </source>
</evidence>
<proteinExistence type="inferred from homology"/>
<comment type="function">
    <text evidence="7">Catalyzes the conversion of long-chain fatty acids to their active form acyl-CoAs for both synthesis of cellular lipids, and degradation via beta-oxidation.</text>
</comment>
<evidence type="ECO:0000256" key="1">
    <source>
        <dbReference type="ARBA" id="ARBA00006432"/>
    </source>
</evidence>
<sequence length="691" mass="76082">MNGLAFERSADPEEAQGLLASEGLMSIFKDNPYIYEVSGPQRETKRHPARGPEYGNVDARNGWPTVEGASSLYEMFYNSVAQYPDNPCLGHRPIKYGVPQEYKWMTYKETADVVDSVAAGVMALGLKQHGRIGVYGINSPEWMMAMQACNRQSAYCVPLYDTLGSDAVRYIINHAEVTIVFADSLKLPALVQPLKETKGQVTAVVYWGEPDTLAKVEIEEGGLTKCYSWSELLEMGRKSPAPAIPPKPQDLCTIMYTSGTTGNPKGVMLTHANLLSVVAGQLGAINQVGGRYGQTFTQEDVMISYLPLAHIFDRALEEMFLANGARIGYWRGSIEGVIDDLQALRPTLFIGVPRVFDKVYDGVYARLKNASCYQRLMFNLAFWHKQRHINLGYNWEVASPLADALVFDKVRAKLGGRVRLVCSGGAPLARHVEEFLKTAMCAPCCQGYGLTETCGSSFIALPEPMFNGTVGGPLPLLTYRLEAVPEMGYDPLASPPRGEIIIKGPVVFQGYYKDKEKTDEVLDEGGWFHTGDIGELTPMGSLKIIDRKKDLFKLSQGEYIAPERIEGALKKATAVQQVYIHGNSFESSLVAIVVPTEAELRSAVAGAPDDYEKLCASQAAQDHVLAQMRAVGKEAGLKSFELPRAVHLTTEVWSPENGLLTPTFKLKRPVVRRHFQTQIDAAYARLKSAGK</sequence>
<keyword evidence="10" id="KW-1185">Reference proteome</keyword>
<dbReference type="CDD" id="cd05927">
    <property type="entry name" value="LC-FACS_euk"/>
    <property type="match status" value="1"/>
</dbReference>
<dbReference type="Pfam" id="PF00501">
    <property type="entry name" value="AMP-binding"/>
    <property type="match status" value="1"/>
</dbReference>
<evidence type="ECO:0000256" key="3">
    <source>
        <dbReference type="ARBA" id="ARBA00022741"/>
    </source>
</evidence>
<evidence type="ECO:0000256" key="6">
    <source>
        <dbReference type="ARBA" id="ARBA00026121"/>
    </source>
</evidence>
<feature type="domain" description="AMP-dependent synthetase/ligase" evidence="8">
    <location>
        <begin position="78"/>
        <end position="512"/>
    </location>
</feature>
<comment type="similarity">
    <text evidence="1 7">Belongs to the ATP-dependent AMP-binding enzyme family.</text>
</comment>
<keyword evidence="7" id="KW-0443">Lipid metabolism</keyword>
<evidence type="ECO:0000313" key="9">
    <source>
        <dbReference type="EMBL" id="KAK9904974.1"/>
    </source>
</evidence>
<dbReference type="EC" id="6.2.1.3" evidence="6 7"/>
<dbReference type="InterPro" id="IPR042099">
    <property type="entry name" value="ANL_N_sf"/>
</dbReference>
<comment type="catalytic activity">
    <reaction evidence="7">
        <text>a long-chain fatty acid + ATP + CoA = a long-chain fatty acyl-CoA + AMP + diphosphate</text>
        <dbReference type="Rhea" id="RHEA:15421"/>
        <dbReference type="ChEBI" id="CHEBI:30616"/>
        <dbReference type="ChEBI" id="CHEBI:33019"/>
        <dbReference type="ChEBI" id="CHEBI:57287"/>
        <dbReference type="ChEBI" id="CHEBI:57560"/>
        <dbReference type="ChEBI" id="CHEBI:83139"/>
        <dbReference type="ChEBI" id="CHEBI:456215"/>
        <dbReference type="EC" id="6.2.1.3"/>
    </reaction>
</comment>
<reference evidence="9 10" key="1">
    <citation type="journal article" date="2024" name="Nat. Commun.">
        <title>Phylogenomics reveals the evolutionary origins of lichenization in chlorophyte algae.</title>
        <authorList>
            <person name="Puginier C."/>
            <person name="Libourel C."/>
            <person name="Otte J."/>
            <person name="Skaloud P."/>
            <person name="Haon M."/>
            <person name="Grisel S."/>
            <person name="Petersen M."/>
            <person name="Berrin J.G."/>
            <person name="Delaux P.M."/>
            <person name="Dal Grande F."/>
            <person name="Keller J."/>
        </authorList>
    </citation>
    <scope>NUCLEOTIDE SEQUENCE [LARGE SCALE GENOMIC DNA]</scope>
    <source>
        <strain evidence="9 10">SAG 216-7</strain>
    </source>
</reference>
<evidence type="ECO:0000256" key="4">
    <source>
        <dbReference type="ARBA" id="ARBA00022832"/>
    </source>
</evidence>
<dbReference type="EMBL" id="JALJOT010000012">
    <property type="protein sequence ID" value="KAK9904974.1"/>
    <property type="molecule type" value="Genomic_DNA"/>
</dbReference>
<organism evidence="9 10">
    <name type="scientific">Coccomyxa subellipsoidea</name>
    <dbReference type="NCBI Taxonomy" id="248742"/>
    <lineage>
        <taxon>Eukaryota</taxon>
        <taxon>Viridiplantae</taxon>
        <taxon>Chlorophyta</taxon>
        <taxon>core chlorophytes</taxon>
        <taxon>Trebouxiophyceae</taxon>
        <taxon>Trebouxiophyceae incertae sedis</taxon>
        <taxon>Coccomyxaceae</taxon>
        <taxon>Coccomyxa</taxon>
    </lineage>
</organism>
<dbReference type="PANTHER" id="PTHR43272:SF3">
    <property type="entry name" value="LONG CHAIN ACYL-COA SYNTHETASE 4"/>
    <property type="match status" value="1"/>
</dbReference>
<comment type="caution">
    <text evidence="9">The sequence shown here is derived from an EMBL/GenBank/DDBJ whole genome shotgun (WGS) entry which is preliminary data.</text>
</comment>
<dbReference type="Proteomes" id="UP001491310">
    <property type="component" value="Unassembled WGS sequence"/>
</dbReference>
<evidence type="ECO:0000313" key="10">
    <source>
        <dbReference type="Proteomes" id="UP001491310"/>
    </source>
</evidence>
<keyword evidence="4 7" id="KW-0276">Fatty acid metabolism</keyword>